<sequence length="1465" mass="163049">MEVQRRSEPLVMLEIDPSKTFCEETSFLFHDPKTSGDCKSMRLYEEPLDELPKLPPPEERPMYGAGLMTQNRKIRFQYRDPKNRVLDVDFTNIPRHELSVSDLRDYAKVLERDDITVVSKGLFEASKRKPGLWDLRGIQTESGDRVHHKFKRFVRTEDRAIFKEEDYMLEGSIGTYIDYLDSHAKQSSQDNTQNAHSDIGQREPHINQEQEGKEDSSNNENRQPFEFDFKDDEGKRVEINVDKDVLYMIDLDLPRIFPANYDDFVGNFKVKEILPGGEWCMMNGLPQSARPFMGPNMYITPGGSYTQLHQDGNGTVDSGHCVLSGYNEVVMLRRLPERHKDHASKLMPNRGEYDALYNFPHENGKKPDWPTNETVQAWEDMGYEPAVLILGPGQHVHINKGRLHAFRKMTTESLPENDCHHTLRKELVAELGIRQAPVCISIAWDWQYTGIRPEAINREVTSTLECQTLVDQKPLLKCLAIPKACILALARRCQRIDNQDAMPIFEDGSTSEEEEVLQKESLLKGIGPSLLFILEQNISFIERAEKRENEIIDEFGELCGYAKLSNAKQNDTELNPLSSTVDPDGNDYFCRICSKELENVYLHCDGCEDLLHQDFNICMDCYDAKRWQENIDMHGKGLDEENRSSMMNHTGKHGLGQSRASCGCTSQFRLCQDCGMCSGCACFCHSWFTVRRRFYDKQALKKLADWARRRVGTEPYQYAELTKHRLLIAADRSGAGLIAKRDLLKSYPNNTAAALKKNRRDESPSGTISTSATPSISSENEHFAAPGEKNPQGILHGDVTGESTITCIDRLDRKENTNGSDSAGSSALMKHNKASCSDDNTKERQANEVNPLVDNTSGTLDIEAADGSRPLGAEDECGGNYDLRDKQDMEVDADVVGKSDLTENPGDSGSTSIPHQELNYSQSGHAIDAEQSRERNVISKDSSCAALLLESEAQKETIDGINDNIPFKEVTRDESVPDKVDQQPQTEASEDGREDLRGVRGIQEMPQIFATGDQDPLLFKCDKQSSVGVSKQGISAPDKPEVQPSGGKSVADHHPSQTSGLSNHKGSDGVDANTSTCPSPAAHGDALNDKATAPRTACSVTTPVQINAIAPNKVANAIGKHKDQESIGKTVDSTLVYKHNAASSINTSNSSFAVGKLPHRCGEATDSEPGQSTILSGDVPLARDIHNAQGQGEDVPVARDIHNAQAQGEDQSVSPDESQKPSKDETSLESQHCFHAAIQSDQGENMTAQDDAPAQRRRGRPIRKKRKVQEKRRSSKRVRGHDPDERDGGSRDEEREEPNRSSSSGFKSKKSEPDETSNGLPPISDYTEITTVQNPQDFPVISALCLARPRKSPWWLAFRVNQDGSKYYCNTCGEENVYITPAGTKQLRAHLSAYHRNVFDYVAKNSKDCLLEIVDKLIAENAASEPQKDDGTASLPVDSRDTPVENTHSTLKEPSADSTSKRRAV</sequence>
<organism evidence="2">
    <name type="scientific">Entomoneis paludosa</name>
    <dbReference type="NCBI Taxonomy" id="265537"/>
    <lineage>
        <taxon>Eukaryota</taxon>
        <taxon>Sar</taxon>
        <taxon>Stramenopiles</taxon>
        <taxon>Ochrophyta</taxon>
        <taxon>Bacillariophyta</taxon>
        <taxon>Bacillariophyceae</taxon>
        <taxon>Bacillariophycidae</taxon>
        <taxon>Entomoneidaceae</taxon>
        <taxon>Entomoneis</taxon>
    </lineage>
</organism>
<feature type="region of interest" description="Disordered" evidence="1">
    <location>
        <begin position="1205"/>
        <end position="1326"/>
    </location>
</feature>
<feature type="region of interest" description="Disordered" evidence="1">
    <location>
        <begin position="971"/>
        <end position="999"/>
    </location>
</feature>
<feature type="compositionally biased region" description="Basic and acidic residues" evidence="1">
    <location>
        <begin position="971"/>
        <end position="981"/>
    </location>
</feature>
<dbReference type="EMBL" id="HBHT01037071">
    <property type="protein sequence ID" value="CAD9990438.1"/>
    <property type="molecule type" value="Transcribed_RNA"/>
</dbReference>
<feature type="region of interest" description="Disordered" evidence="1">
    <location>
        <begin position="897"/>
        <end position="916"/>
    </location>
</feature>
<feature type="compositionally biased region" description="Basic and acidic residues" evidence="1">
    <location>
        <begin position="1280"/>
        <end position="1299"/>
    </location>
</feature>
<feature type="compositionally biased region" description="Basic and acidic residues" evidence="1">
    <location>
        <begin position="1217"/>
        <end position="1226"/>
    </location>
</feature>
<dbReference type="Gene3D" id="2.60.120.650">
    <property type="entry name" value="Cupin"/>
    <property type="match status" value="1"/>
</dbReference>
<evidence type="ECO:0000256" key="1">
    <source>
        <dbReference type="SAM" id="MobiDB-lite"/>
    </source>
</evidence>
<feature type="compositionally biased region" description="Low complexity" evidence="1">
    <location>
        <begin position="764"/>
        <end position="778"/>
    </location>
</feature>
<evidence type="ECO:0000313" key="2">
    <source>
        <dbReference type="EMBL" id="CAD9990438.1"/>
    </source>
</evidence>
<feature type="compositionally biased region" description="Polar residues" evidence="1">
    <location>
        <begin position="905"/>
        <end position="916"/>
    </location>
</feature>
<name>A0A7S2YQT9_9STRA</name>
<feature type="region of interest" description="Disordered" evidence="1">
    <location>
        <begin position="184"/>
        <end position="229"/>
    </location>
</feature>
<feature type="compositionally biased region" description="Polar residues" evidence="1">
    <location>
        <begin position="185"/>
        <end position="196"/>
    </location>
</feature>
<feature type="compositionally biased region" description="Polar residues" evidence="1">
    <location>
        <begin position="1239"/>
        <end position="1248"/>
    </location>
</feature>
<proteinExistence type="predicted"/>
<feature type="compositionally biased region" description="Basic and acidic residues" evidence="1">
    <location>
        <begin position="199"/>
        <end position="216"/>
    </location>
</feature>
<feature type="region of interest" description="Disordered" evidence="1">
    <location>
        <begin position="1423"/>
        <end position="1465"/>
    </location>
</feature>
<protein>
    <recommendedName>
        <fullName evidence="3">JmjC domain-containing protein</fullName>
    </recommendedName>
</protein>
<gene>
    <name evidence="2" type="ORF">APAL1065_LOCUS24889</name>
</gene>
<accession>A0A7S2YQT9</accession>
<feature type="compositionally biased region" description="Polar residues" evidence="1">
    <location>
        <begin position="1205"/>
        <end position="1216"/>
    </location>
</feature>
<evidence type="ECO:0008006" key="3">
    <source>
        <dbReference type="Google" id="ProtNLM"/>
    </source>
</evidence>
<feature type="compositionally biased region" description="Basic residues" evidence="1">
    <location>
        <begin position="1255"/>
        <end position="1279"/>
    </location>
</feature>
<feature type="region of interest" description="Disordered" evidence="1">
    <location>
        <begin position="1028"/>
        <end position="1088"/>
    </location>
</feature>
<reference evidence="2" key="1">
    <citation type="submission" date="2021-01" db="EMBL/GenBank/DDBJ databases">
        <authorList>
            <person name="Corre E."/>
            <person name="Pelletier E."/>
            <person name="Niang G."/>
            <person name="Scheremetjew M."/>
            <person name="Finn R."/>
            <person name="Kale V."/>
            <person name="Holt S."/>
            <person name="Cochrane G."/>
            <person name="Meng A."/>
            <person name="Brown T."/>
            <person name="Cohen L."/>
        </authorList>
    </citation>
    <scope>NUCLEOTIDE SEQUENCE</scope>
    <source>
        <strain evidence="2">CCMP125</strain>
    </source>
</reference>
<dbReference type="SUPFAM" id="SSF51197">
    <property type="entry name" value="Clavaminate synthase-like"/>
    <property type="match status" value="1"/>
</dbReference>
<feature type="region of interest" description="Disordered" evidence="1">
    <location>
        <begin position="754"/>
        <end position="844"/>
    </location>
</feature>